<reference evidence="2 3" key="1">
    <citation type="journal article" date="2013" name="Curr. Biol.">
        <title>The Genome of the Foraminiferan Reticulomyxa filosa.</title>
        <authorList>
            <person name="Glockner G."/>
            <person name="Hulsmann N."/>
            <person name="Schleicher M."/>
            <person name="Noegel A.A."/>
            <person name="Eichinger L."/>
            <person name="Gallinger C."/>
            <person name="Pawlowski J."/>
            <person name="Sierra R."/>
            <person name="Euteneuer U."/>
            <person name="Pillet L."/>
            <person name="Moustafa A."/>
            <person name="Platzer M."/>
            <person name="Groth M."/>
            <person name="Szafranski K."/>
            <person name="Schliwa M."/>
        </authorList>
    </citation>
    <scope>NUCLEOTIDE SEQUENCE [LARGE SCALE GENOMIC DNA]</scope>
</reference>
<name>X6PAL2_RETFI</name>
<dbReference type="AlphaFoldDB" id="X6PAL2"/>
<keyword evidence="1" id="KW-0175">Coiled coil</keyword>
<comment type="caution">
    <text evidence="2">The sequence shown here is derived from an EMBL/GenBank/DDBJ whole genome shotgun (WGS) entry which is preliminary data.</text>
</comment>
<evidence type="ECO:0000256" key="1">
    <source>
        <dbReference type="SAM" id="Coils"/>
    </source>
</evidence>
<evidence type="ECO:0000313" key="2">
    <source>
        <dbReference type="EMBL" id="ETO35575.1"/>
    </source>
</evidence>
<gene>
    <name evidence="2" type="ORF">RFI_01488</name>
</gene>
<accession>X6PAL2</accession>
<keyword evidence="3" id="KW-1185">Reference proteome</keyword>
<organism evidence="2 3">
    <name type="scientific">Reticulomyxa filosa</name>
    <dbReference type="NCBI Taxonomy" id="46433"/>
    <lineage>
        <taxon>Eukaryota</taxon>
        <taxon>Sar</taxon>
        <taxon>Rhizaria</taxon>
        <taxon>Retaria</taxon>
        <taxon>Foraminifera</taxon>
        <taxon>Monothalamids</taxon>
        <taxon>Reticulomyxidae</taxon>
        <taxon>Reticulomyxa</taxon>
    </lineage>
</organism>
<dbReference type="EMBL" id="ASPP01001511">
    <property type="protein sequence ID" value="ETO35575.1"/>
    <property type="molecule type" value="Genomic_DNA"/>
</dbReference>
<protein>
    <submittedName>
        <fullName evidence="2">Uncharacterized protein</fullName>
    </submittedName>
</protein>
<evidence type="ECO:0000313" key="3">
    <source>
        <dbReference type="Proteomes" id="UP000023152"/>
    </source>
</evidence>
<feature type="coiled-coil region" evidence="1">
    <location>
        <begin position="116"/>
        <end position="143"/>
    </location>
</feature>
<feature type="non-terminal residue" evidence="2">
    <location>
        <position position="291"/>
    </location>
</feature>
<proteinExistence type="predicted"/>
<dbReference type="Proteomes" id="UP000023152">
    <property type="component" value="Unassembled WGS sequence"/>
</dbReference>
<sequence length="291" mass="35135">MFESTEQKCQKQLGHKGLNTAFFGELQETSRPENFYTKSKSFVRLSEGSNLLEEDKCYLTMQNIQLTETKKSSDKTIQIFDKNIEILINHCMLRLKIMKKMIESRLITLGKGSPKFQEIKKEIQELKIEENKMKKHLLRLNQEFKKDFMSFWRVPPPDKDTCEQQKTKHSYLQFRVKKQKSILRVWHALTTLWKYLKTVQRKTRKKMLISVVRKHQMVLAFNMIFFKLKSKSYLITNLQRLVRTAMNKFCFQSKTRTRRVMDTEQYNRNTRDLDYIIVLRKYLKIFRIFAQ</sequence>